<dbReference type="PROSITE" id="PS50042">
    <property type="entry name" value="CNMP_BINDING_3"/>
    <property type="match status" value="1"/>
</dbReference>
<dbReference type="PROSITE" id="PS50011">
    <property type="entry name" value="PROTEIN_KINASE_DOM"/>
    <property type="match status" value="1"/>
</dbReference>
<name>A0A1H5VIG9_9RHOO</name>
<dbReference type="EMBL" id="CP018839">
    <property type="protein sequence ID" value="APR05777.1"/>
    <property type="molecule type" value="Genomic_DNA"/>
</dbReference>
<evidence type="ECO:0000313" key="10">
    <source>
        <dbReference type="Proteomes" id="UP000185739"/>
    </source>
</evidence>
<dbReference type="Gene3D" id="1.10.510.10">
    <property type="entry name" value="Transferase(Phosphotransferase) domain 1"/>
    <property type="match status" value="1"/>
</dbReference>
<dbReference type="PROSITE" id="PS00107">
    <property type="entry name" value="PROTEIN_KINASE_ATP"/>
    <property type="match status" value="1"/>
</dbReference>
<reference evidence="9 10" key="1">
    <citation type="submission" date="2016-12" db="EMBL/GenBank/DDBJ databases">
        <title>Complete genome sequence of Thauera chlorobenzoica, a Betaproteobacterium degrading haloaromatics anaerobically to CO2 and halides.</title>
        <authorList>
            <person name="Goris T."/>
            <person name="Mergelsberg M."/>
            <person name="Boll M."/>
        </authorList>
    </citation>
    <scope>NUCLEOTIDE SEQUENCE [LARGE SCALE GENOMIC DNA]</scope>
    <source>
        <strain evidence="9 10">3CB1</strain>
    </source>
</reference>
<organism evidence="9 10">
    <name type="scientific">Thauera chlorobenzoica</name>
    <dbReference type="NCBI Taxonomy" id="96773"/>
    <lineage>
        <taxon>Bacteria</taxon>
        <taxon>Pseudomonadati</taxon>
        <taxon>Pseudomonadota</taxon>
        <taxon>Betaproteobacteria</taxon>
        <taxon>Rhodocyclales</taxon>
        <taxon>Zoogloeaceae</taxon>
        <taxon>Thauera</taxon>
    </lineage>
</organism>
<sequence>MNRLPSRIGKYRIVKEIGRGATATVYLAQSDDHPSPVALKHVRFDDKVKDEAKWNRRLTKLLKAERAVCERLDHPNIIRIFDVAIEPDQAYVVMEYFPGGSLERYCSFESLLPIHRTIGIVFKCCMALDHAFRQGIVHRDIKPANILVDDQDNVKITDFGLALNISKKIDTDSTFIMGVGSPAYMSPEQIKGYPLNQKTDLYSLGVLLFHLLTGRLPFRGGSPAQLVYKIINADPPSVSQLNPDVPEQMDAVIRKALEKDLYSRYRNGAEFAKDLAAVRYRILDDSYVPPDASRFAALRGLAFFTEFEDVDLWEVVRVSSWRKVERHVALMREGESDPRFGIVLEGRVELSIEGRRVMELGPGEVFGVQAWLDQLERRHMHTVTSLEPLHYLEINPAALSLASEEVLERFHRQLGTVLVRRLALLSKQLAAGAVEAVKAERSAGPHELQLLGS</sequence>
<evidence type="ECO:0000256" key="2">
    <source>
        <dbReference type="ARBA" id="ARBA00022527"/>
    </source>
</evidence>
<gene>
    <name evidence="9" type="ORF">Tchl_2962</name>
</gene>
<dbReference type="GO" id="GO:0005524">
    <property type="term" value="F:ATP binding"/>
    <property type="evidence" value="ECO:0007669"/>
    <property type="project" value="UniProtKB-UniRule"/>
</dbReference>
<dbReference type="InterPro" id="IPR017441">
    <property type="entry name" value="Protein_kinase_ATP_BS"/>
</dbReference>
<dbReference type="EC" id="2.7.11.1" evidence="1"/>
<dbReference type="SUPFAM" id="SSF51206">
    <property type="entry name" value="cAMP-binding domain-like"/>
    <property type="match status" value="1"/>
</dbReference>
<dbReference type="PANTHER" id="PTHR24348">
    <property type="entry name" value="SERINE/THREONINE-PROTEIN KINASE UNC-51-RELATED"/>
    <property type="match status" value="1"/>
</dbReference>
<protein>
    <recommendedName>
        <fullName evidence="1">non-specific serine/threonine protein kinase</fullName>
        <ecNumber evidence="1">2.7.11.1</ecNumber>
    </recommendedName>
</protein>
<dbReference type="KEGG" id="tcl:Tchl_2962"/>
<dbReference type="InterPro" id="IPR018490">
    <property type="entry name" value="cNMP-bd_dom_sf"/>
</dbReference>
<dbReference type="GO" id="GO:0005737">
    <property type="term" value="C:cytoplasm"/>
    <property type="evidence" value="ECO:0007669"/>
    <property type="project" value="TreeGrafter"/>
</dbReference>
<dbReference type="InterPro" id="IPR011009">
    <property type="entry name" value="Kinase-like_dom_sf"/>
</dbReference>
<dbReference type="InterPro" id="IPR008271">
    <property type="entry name" value="Ser/Thr_kinase_AS"/>
</dbReference>
<keyword evidence="6 9" id="KW-0418">Kinase</keyword>
<dbReference type="Gene3D" id="2.60.120.10">
    <property type="entry name" value="Jelly Rolls"/>
    <property type="match status" value="1"/>
</dbReference>
<evidence type="ECO:0000256" key="6">
    <source>
        <dbReference type="ARBA" id="ARBA00022777"/>
    </source>
</evidence>
<dbReference type="OrthoDB" id="9791419at2"/>
<dbReference type="CDD" id="cd14014">
    <property type="entry name" value="STKc_PknB_like"/>
    <property type="match status" value="1"/>
</dbReference>
<dbReference type="GO" id="GO:0030553">
    <property type="term" value="F:cGMP binding"/>
    <property type="evidence" value="ECO:0007669"/>
    <property type="project" value="UniProtKB-KW"/>
</dbReference>
<keyword evidence="7" id="KW-0067">ATP-binding</keyword>
<accession>A0A1H5VIG9</accession>
<dbReference type="InterPro" id="IPR014710">
    <property type="entry name" value="RmlC-like_jellyroll"/>
</dbReference>
<keyword evidence="2" id="KW-0723">Serine/threonine-protein kinase</keyword>
<evidence type="ECO:0000256" key="1">
    <source>
        <dbReference type="ARBA" id="ARBA00012513"/>
    </source>
</evidence>
<dbReference type="SMART" id="SM00220">
    <property type="entry name" value="S_TKc"/>
    <property type="match status" value="1"/>
</dbReference>
<dbReference type="InterPro" id="IPR045269">
    <property type="entry name" value="Atg1-like"/>
</dbReference>
<evidence type="ECO:0000256" key="5">
    <source>
        <dbReference type="ARBA" id="ARBA00022741"/>
    </source>
</evidence>
<dbReference type="PROSITE" id="PS00108">
    <property type="entry name" value="PROTEIN_KINASE_ST"/>
    <property type="match status" value="1"/>
</dbReference>
<keyword evidence="3" id="KW-0140">cGMP</keyword>
<dbReference type="Pfam" id="PF00069">
    <property type="entry name" value="Pkinase"/>
    <property type="match status" value="1"/>
</dbReference>
<proteinExistence type="predicted"/>
<dbReference type="Proteomes" id="UP000185739">
    <property type="component" value="Chromosome"/>
</dbReference>
<dbReference type="CDD" id="cd00038">
    <property type="entry name" value="CAP_ED"/>
    <property type="match status" value="1"/>
</dbReference>
<evidence type="ECO:0000256" key="8">
    <source>
        <dbReference type="ARBA" id="ARBA00022992"/>
    </source>
</evidence>
<keyword evidence="8" id="KW-0142">cGMP-binding</keyword>
<dbReference type="SUPFAM" id="SSF56112">
    <property type="entry name" value="Protein kinase-like (PK-like)"/>
    <property type="match status" value="1"/>
</dbReference>
<dbReference type="GO" id="GO:0004674">
    <property type="term" value="F:protein serine/threonine kinase activity"/>
    <property type="evidence" value="ECO:0007669"/>
    <property type="project" value="UniProtKB-KW"/>
</dbReference>
<evidence type="ECO:0000313" key="9">
    <source>
        <dbReference type="EMBL" id="APR05777.1"/>
    </source>
</evidence>
<dbReference type="AlphaFoldDB" id="A0A1H5VIG9"/>
<evidence type="ECO:0000256" key="4">
    <source>
        <dbReference type="ARBA" id="ARBA00022679"/>
    </source>
</evidence>
<dbReference type="Pfam" id="PF00027">
    <property type="entry name" value="cNMP_binding"/>
    <property type="match status" value="1"/>
</dbReference>
<dbReference type="InterPro" id="IPR000595">
    <property type="entry name" value="cNMP-bd_dom"/>
</dbReference>
<keyword evidence="10" id="KW-1185">Reference proteome</keyword>
<evidence type="ECO:0000256" key="3">
    <source>
        <dbReference type="ARBA" id="ARBA00022535"/>
    </source>
</evidence>
<keyword evidence="4" id="KW-0808">Transferase</keyword>
<dbReference type="FunFam" id="1.10.510.10:FF:000021">
    <property type="entry name" value="Serine/threonine protein kinase"/>
    <property type="match status" value="1"/>
</dbReference>
<keyword evidence="5" id="KW-0547">Nucleotide-binding</keyword>
<dbReference type="InterPro" id="IPR000719">
    <property type="entry name" value="Prot_kinase_dom"/>
</dbReference>
<evidence type="ECO:0000256" key="7">
    <source>
        <dbReference type="ARBA" id="ARBA00022840"/>
    </source>
</evidence>
<dbReference type="STRING" id="96773.Tchl_2962"/>
<dbReference type="RefSeq" id="WP_075149090.1">
    <property type="nucleotide sequence ID" value="NZ_CP018839.1"/>
</dbReference>